<name>A0ABR7CMZ0_9BACT</name>
<gene>
    <name evidence="1" type="ORF">H8S08_08425</name>
</gene>
<evidence type="ECO:0000313" key="2">
    <source>
        <dbReference type="Proteomes" id="UP000636891"/>
    </source>
</evidence>
<dbReference type="PANTHER" id="PTHR36849:SF1">
    <property type="entry name" value="CYTOPLASMIC PROTEIN"/>
    <property type="match status" value="1"/>
</dbReference>
<dbReference type="RefSeq" id="WP_055205704.1">
    <property type="nucleotide sequence ID" value="NZ_JACOOK010000004.1"/>
</dbReference>
<sequence length="123" mass="14577">MTRIKIKRAYEKPEPDDGFRVFVDRLWPRGMRKEDFRYDLWAKQIAPSAALRRWYHEDMPGRWEEFGRRYAAELRQSPAVAEFVRQIAGNDTVTLVYASRNALQNHALILQDYLVKVMSVMTV</sequence>
<dbReference type="InterPro" id="IPR052552">
    <property type="entry name" value="YeaO-like"/>
</dbReference>
<proteinExistence type="predicted"/>
<protein>
    <submittedName>
        <fullName evidence="1">DUF488 family protein</fullName>
    </submittedName>
</protein>
<organism evidence="1 2">
    <name type="scientific">Alistipes hominis</name>
    <dbReference type="NCBI Taxonomy" id="2763015"/>
    <lineage>
        <taxon>Bacteria</taxon>
        <taxon>Pseudomonadati</taxon>
        <taxon>Bacteroidota</taxon>
        <taxon>Bacteroidia</taxon>
        <taxon>Bacteroidales</taxon>
        <taxon>Rikenellaceae</taxon>
        <taxon>Alistipes</taxon>
    </lineage>
</organism>
<dbReference type="Proteomes" id="UP000636891">
    <property type="component" value="Unassembled WGS sequence"/>
</dbReference>
<dbReference type="EMBL" id="JACOOK010000004">
    <property type="protein sequence ID" value="MBC5617038.1"/>
    <property type="molecule type" value="Genomic_DNA"/>
</dbReference>
<dbReference type="Pfam" id="PF22752">
    <property type="entry name" value="DUF488-N3i"/>
    <property type="match status" value="1"/>
</dbReference>
<dbReference type="PANTHER" id="PTHR36849">
    <property type="entry name" value="CYTOPLASMIC PROTEIN-RELATED"/>
    <property type="match status" value="1"/>
</dbReference>
<comment type="caution">
    <text evidence="1">The sequence shown here is derived from an EMBL/GenBank/DDBJ whole genome shotgun (WGS) entry which is preliminary data.</text>
</comment>
<keyword evidence="2" id="KW-1185">Reference proteome</keyword>
<evidence type="ECO:0000313" key="1">
    <source>
        <dbReference type="EMBL" id="MBC5617038.1"/>
    </source>
</evidence>
<reference evidence="1 2" key="1">
    <citation type="submission" date="2020-08" db="EMBL/GenBank/DDBJ databases">
        <title>Genome public.</title>
        <authorList>
            <person name="Liu C."/>
            <person name="Sun Q."/>
        </authorList>
    </citation>
    <scope>NUCLEOTIDE SEQUENCE [LARGE SCALE GENOMIC DNA]</scope>
    <source>
        <strain evidence="1 2">New-7</strain>
    </source>
</reference>
<accession>A0ABR7CMZ0</accession>